<comment type="caution">
    <text evidence="3">The sequence shown here is derived from an EMBL/GenBank/DDBJ whole genome shotgun (WGS) entry which is preliminary data.</text>
</comment>
<feature type="transmembrane region" description="Helical" evidence="1">
    <location>
        <begin position="45"/>
        <end position="68"/>
    </location>
</feature>
<dbReference type="Pfam" id="PF26604">
    <property type="entry name" value="CBU_0592"/>
    <property type="match status" value="1"/>
</dbReference>
<evidence type="ECO:0000256" key="1">
    <source>
        <dbReference type="SAM" id="Phobius"/>
    </source>
</evidence>
<keyword evidence="1" id="KW-0472">Membrane</keyword>
<dbReference type="Proteomes" id="UP000179059">
    <property type="component" value="Unassembled WGS sequence"/>
</dbReference>
<dbReference type="NCBIfam" id="NF047864">
    <property type="entry name" value="CBU_0592_membra"/>
    <property type="match status" value="1"/>
</dbReference>
<evidence type="ECO:0000313" key="3">
    <source>
        <dbReference type="EMBL" id="OGY98665.1"/>
    </source>
</evidence>
<dbReference type="STRING" id="1798647.A2855_01395"/>
<dbReference type="EMBL" id="MHKX01000004">
    <property type="protein sequence ID" value="OGY98665.1"/>
    <property type="molecule type" value="Genomic_DNA"/>
</dbReference>
<feature type="domain" description="CBU-0592-like" evidence="2">
    <location>
        <begin position="5"/>
        <end position="68"/>
    </location>
</feature>
<proteinExistence type="predicted"/>
<accession>A0A1G2CBB6</accession>
<name>A0A1G2CBB6_9BACT</name>
<dbReference type="AlphaFoldDB" id="A0A1G2CBB6"/>
<organism evidence="3 4">
    <name type="scientific">Candidatus Liptonbacteria bacterium RIFCSPHIGHO2_01_FULL_57_28</name>
    <dbReference type="NCBI Taxonomy" id="1798647"/>
    <lineage>
        <taxon>Bacteria</taxon>
        <taxon>Candidatus Liptoniibacteriota</taxon>
    </lineage>
</organism>
<evidence type="ECO:0000259" key="2">
    <source>
        <dbReference type="Pfam" id="PF26604"/>
    </source>
</evidence>
<dbReference type="InterPro" id="IPR058058">
    <property type="entry name" value="CBU_0592-like"/>
</dbReference>
<protein>
    <recommendedName>
        <fullName evidence="2">CBU-0592-like domain-containing protein</fullName>
    </recommendedName>
</protein>
<sequence length="80" mass="9013">MTDLLIGIAGATLILLAFVLNELHIWSEDSLAYDVTNFIGGALLVWYAWLIHSWPFVVLNGVWTLVALRDSISDMRRPRA</sequence>
<gene>
    <name evidence="3" type="ORF">A2855_01395</name>
</gene>
<keyword evidence="1" id="KW-0812">Transmembrane</keyword>
<reference evidence="3 4" key="1">
    <citation type="journal article" date="2016" name="Nat. Commun.">
        <title>Thousands of microbial genomes shed light on interconnected biogeochemical processes in an aquifer system.</title>
        <authorList>
            <person name="Anantharaman K."/>
            <person name="Brown C.T."/>
            <person name="Hug L.A."/>
            <person name="Sharon I."/>
            <person name="Castelle C.J."/>
            <person name="Probst A.J."/>
            <person name="Thomas B.C."/>
            <person name="Singh A."/>
            <person name="Wilkins M.J."/>
            <person name="Karaoz U."/>
            <person name="Brodie E.L."/>
            <person name="Williams K.H."/>
            <person name="Hubbard S.S."/>
            <person name="Banfield J.F."/>
        </authorList>
    </citation>
    <scope>NUCLEOTIDE SEQUENCE [LARGE SCALE GENOMIC DNA]</scope>
</reference>
<keyword evidence="1" id="KW-1133">Transmembrane helix</keyword>
<evidence type="ECO:0000313" key="4">
    <source>
        <dbReference type="Proteomes" id="UP000179059"/>
    </source>
</evidence>